<gene>
    <name evidence="2" type="ORF">WPS_22790</name>
</gene>
<accession>A0AAN2CAJ5</accession>
<dbReference type="KEGG" id="vab:WPS_22790"/>
<keyword evidence="3" id="KW-1185">Reference proteome</keyword>
<keyword evidence="1" id="KW-1133">Transmembrane helix</keyword>
<protein>
    <submittedName>
        <fullName evidence="2">Uncharacterized protein</fullName>
    </submittedName>
</protein>
<reference evidence="2 3" key="1">
    <citation type="journal article" date="2022" name="ISME Commun">
        <title>Vulcanimicrobium alpinus gen. nov. sp. nov., the first cultivated representative of the candidate phylum 'Eremiobacterota', is a metabolically versatile aerobic anoxygenic phototroph.</title>
        <authorList>
            <person name="Yabe S."/>
            <person name="Muto K."/>
            <person name="Abe K."/>
            <person name="Yokota A."/>
            <person name="Staudigel H."/>
            <person name="Tebo B.M."/>
        </authorList>
    </citation>
    <scope>NUCLEOTIDE SEQUENCE [LARGE SCALE GENOMIC DNA]</scope>
    <source>
        <strain evidence="2 3">WC8-2</strain>
    </source>
</reference>
<keyword evidence="1" id="KW-0812">Transmembrane</keyword>
<dbReference type="RefSeq" id="WP_317994622.1">
    <property type="nucleotide sequence ID" value="NZ_AP025523.1"/>
</dbReference>
<dbReference type="Proteomes" id="UP001317532">
    <property type="component" value="Chromosome"/>
</dbReference>
<evidence type="ECO:0000313" key="2">
    <source>
        <dbReference type="EMBL" id="BDE07003.1"/>
    </source>
</evidence>
<evidence type="ECO:0000256" key="1">
    <source>
        <dbReference type="SAM" id="Phobius"/>
    </source>
</evidence>
<keyword evidence="1" id="KW-0472">Membrane</keyword>
<dbReference type="AlphaFoldDB" id="A0AAN2CAJ5"/>
<evidence type="ECO:0000313" key="3">
    <source>
        <dbReference type="Proteomes" id="UP001317532"/>
    </source>
</evidence>
<name>A0AAN2CAJ5_UNVUL</name>
<sequence length="85" mass="9328">MIGARLSRVWVVRYEWAAALGLGLTILGITLTSRLSADVMADFRAFWCGGVVLVHHANPYLQQPLQRCEQHAGPPWEGASLRLAG</sequence>
<feature type="transmembrane region" description="Helical" evidence="1">
    <location>
        <begin position="16"/>
        <end position="37"/>
    </location>
</feature>
<organism evidence="2 3">
    <name type="scientific">Vulcanimicrobium alpinum</name>
    <dbReference type="NCBI Taxonomy" id="3016050"/>
    <lineage>
        <taxon>Bacteria</taxon>
        <taxon>Bacillati</taxon>
        <taxon>Vulcanimicrobiota</taxon>
        <taxon>Vulcanimicrobiia</taxon>
        <taxon>Vulcanimicrobiales</taxon>
        <taxon>Vulcanimicrobiaceae</taxon>
        <taxon>Vulcanimicrobium</taxon>
    </lineage>
</organism>
<proteinExistence type="predicted"/>
<dbReference type="EMBL" id="AP025523">
    <property type="protein sequence ID" value="BDE07003.1"/>
    <property type="molecule type" value="Genomic_DNA"/>
</dbReference>